<proteinExistence type="inferred from homology"/>
<feature type="region of interest" description="Disordered" evidence="2">
    <location>
        <begin position="787"/>
        <end position="810"/>
    </location>
</feature>
<dbReference type="InterPro" id="IPR022771">
    <property type="entry name" value="WAPL_C"/>
</dbReference>
<organism evidence="4 5">
    <name type="scientific">Phytophthora nicotianae</name>
    <name type="common">Potato buckeye rot agent</name>
    <name type="synonym">Phytophthora parasitica</name>
    <dbReference type="NCBI Taxonomy" id="4792"/>
    <lineage>
        <taxon>Eukaryota</taxon>
        <taxon>Sar</taxon>
        <taxon>Stramenopiles</taxon>
        <taxon>Oomycota</taxon>
        <taxon>Peronosporomycetes</taxon>
        <taxon>Peronosporales</taxon>
        <taxon>Peronosporaceae</taxon>
        <taxon>Phytophthora</taxon>
    </lineage>
</organism>
<sequence length="982" mass="107693">MAPSPPCYLGAPRAPRRFTPLRSCPAVTGECTDTTQSLSHGPDSLLSRLEAVDKFAFYGRQHAHVDHLSGIEKATTVTLQSTLLLQEDGQLAAKLDDVVYLIDGLLELVRTPRARLAQTRSVLELVQLVQVPHLLQAVELSCQRRNIRNKRKLLLVRLKDTSDEMSRLSLSVLVYFLSKSDDTEDYFDAQVVAAIVHALKQENEQKEVKNAAVSDTKSTKKCLKRKQAETLETSTTQVLDEFCRMQLDEILQDHEVFYAGDELQVSVVTTLCAALYNLLLVDGPSSSSTALLQPSGDVAEDSSQRVQDRKRQLMRSGGLDVLAVELVKQVYRLEELLPSTQKDKVTVECARSLHHINTVLRVFDQATFLTVDVQQYVSRQRNIFAVLLKLIKLLSELSWGREARTRWGVEVSRMSLVVEVLLSALRVLLNLTHHNTEAAGHVHVLEGMQLLVNAFSQAWGVMETHKLQSSTQKKNEFDSCLLLLSVMVNSIELSEENRDALAASSCGGGAMPAQAGCDLFAQFFTSTIESYQHLIDRPEALGTSGAFSGEDSDDWSPEDVILGGCTSLVLGYLMRGSAANSTAVLRAMPDGSPRLLLRALAVFAAFHSQIGALTPEVAKSVLLIEKVLKASGGGGSNESDLVETMASKDSVESQWSGVSTPSLRTQAMKNLCSNLDDSDEGEGLHGQTQEEVAMLKRVVTLDSQNSLEIGMRTPTRFPLRTPGRKRARAKSSVKTPVSEAISKSQRTRRSSPIAVLPDGSLSSPVVARLLKRTRQLVEEFDAEFGQASRSSPTKMRRDMSDRGTVASERSPSPCMVFTLDVPCRDNGSDVLDLSEDTEKEKDTYNDTATGKEVQTARPSKRKMKSVRDPDTNAIGAIAPFDFFVSSTPSTPLRVKKGTAVLQTPTKATRSPDVYRQSPSLNLTPTKSSPSTPMRLKKASGLLRTPTRNGLKDSPASASQLRRKSKAVRPLSTCSSSIFDFKD</sequence>
<feature type="region of interest" description="Disordered" evidence="2">
    <location>
        <begin position="829"/>
        <end position="867"/>
    </location>
</feature>
<dbReference type="AlphaFoldDB" id="A0A0W8CY16"/>
<accession>A0A0W8CY16</accession>
<comment type="similarity">
    <text evidence="1">Belongs to the WAPL family.</text>
</comment>
<dbReference type="PANTHER" id="PTHR22100:SF13">
    <property type="entry name" value="WINGS APART-LIKE PROTEIN HOMOLOG"/>
    <property type="match status" value="1"/>
</dbReference>
<evidence type="ECO:0000256" key="2">
    <source>
        <dbReference type="SAM" id="MobiDB-lite"/>
    </source>
</evidence>
<feature type="region of interest" description="Disordered" evidence="2">
    <location>
        <begin position="714"/>
        <end position="756"/>
    </location>
</feature>
<dbReference type="Pfam" id="PF07814">
    <property type="entry name" value="WAPL"/>
    <property type="match status" value="1"/>
</dbReference>
<dbReference type="Gene3D" id="1.25.10.10">
    <property type="entry name" value="Leucine-rich Repeat Variant"/>
    <property type="match status" value="1"/>
</dbReference>
<feature type="domain" description="Wings apart-like protein C-terminal" evidence="3">
    <location>
        <begin position="85"/>
        <end position="497"/>
    </location>
</feature>
<dbReference type="InterPro" id="IPR011989">
    <property type="entry name" value="ARM-like"/>
</dbReference>
<name>A0A0W8CY16_PHYNI</name>
<feature type="compositionally biased region" description="Basic residues" evidence="2">
    <location>
        <begin position="722"/>
        <end position="731"/>
    </location>
</feature>
<dbReference type="InterPro" id="IPR039874">
    <property type="entry name" value="WAPL"/>
</dbReference>
<evidence type="ECO:0000256" key="1">
    <source>
        <dbReference type="ARBA" id="ARBA00006854"/>
    </source>
</evidence>
<evidence type="ECO:0000259" key="3">
    <source>
        <dbReference type="Pfam" id="PF07814"/>
    </source>
</evidence>
<dbReference type="PANTHER" id="PTHR22100">
    <property type="entry name" value="WINGS APART-LIKE PROTEIN HOMOLOG"/>
    <property type="match status" value="1"/>
</dbReference>
<dbReference type="Proteomes" id="UP000054636">
    <property type="component" value="Unassembled WGS sequence"/>
</dbReference>
<feature type="region of interest" description="Disordered" evidence="2">
    <location>
        <begin position="903"/>
        <end position="968"/>
    </location>
</feature>
<evidence type="ECO:0000313" key="4">
    <source>
        <dbReference type="EMBL" id="KUF88716.1"/>
    </source>
</evidence>
<dbReference type="EMBL" id="LNFP01000916">
    <property type="protein sequence ID" value="KUF88716.1"/>
    <property type="molecule type" value="Genomic_DNA"/>
</dbReference>
<reference evidence="4 5" key="1">
    <citation type="submission" date="2015-11" db="EMBL/GenBank/DDBJ databases">
        <title>Genomes and virulence difference between two physiological races of Phytophthora nicotianae.</title>
        <authorList>
            <person name="Liu H."/>
            <person name="Ma X."/>
            <person name="Yu H."/>
            <person name="Fang D."/>
            <person name="Li Y."/>
            <person name="Wang X."/>
            <person name="Wang W."/>
            <person name="Dong Y."/>
            <person name="Xiao B."/>
        </authorList>
    </citation>
    <scope>NUCLEOTIDE SEQUENCE [LARGE SCALE GENOMIC DNA]</scope>
    <source>
        <strain evidence="5">race 1</strain>
    </source>
</reference>
<protein>
    <recommendedName>
        <fullName evidence="3">Wings apart-like protein C-terminal domain-containing protein</fullName>
    </recommendedName>
</protein>
<gene>
    <name evidence="4" type="ORF">AM588_10001909</name>
</gene>
<comment type="caution">
    <text evidence="4">The sequence shown here is derived from an EMBL/GenBank/DDBJ whole genome shotgun (WGS) entry which is preliminary data.</text>
</comment>
<feature type="compositionally biased region" description="Polar residues" evidence="2">
    <location>
        <begin position="916"/>
        <end position="931"/>
    </location>
</feature>
<evidence type="ECO:0000313" key="5">
    <source>
        <dbReference type="Proteomes" id="UP000054636"/>
    </source>
</evidence>